<evidence type="ECO:0000313" key="4">
    <source>
        <dbReference type="Proteomes" id="UP000278843"/>
    </source>
</evidence>
<gene>
    <name evidence="2" type="ORF">D8790_03640</name>
    <name evidence="1" type="ORF">D8794_03040</name>
</gene>
<sequence>MSEKEFFKQLKALHLPIAYHHFEEGHSPSPPFMVYYSPQSENFGADNQVYHKGAQFILELYTRKKDLDVEGKIETFLTEQHLFFDKVETYIDTEQLYQVAFHFAF</sequence>
<evidence type="ECO:0000313" key="2">
    <source>
        <dbReference type="EMBL" id="RSJ96001.1"/>
    </source>
</evidence>
<dbReference type="RefSeq" id="WP_011184682.1">
    <property type="nucleotide sequence ID" value="NZ_LBCU01000005.1"/>
</dbReference>
<proteinExistence type="predicted"/>
<name>A0A3R9LDA2_STRCR</name>
<evidence type="ECO:0008006" key="5">
    <source>
        <dbReference type="Google" id="ProtNLM"/>
    </source>
</evidence>
<reference evidence="3 4" key="1">
    <citation type="submission" date="2018-11" db="EMBL/GenBank/DDBJ databases">
        <title>Species Designations Belie Phenotypic and Genotypic Heterogeneity in Oral Streptococci.</title>
        <authorList>
            <person name="Velsko I."/>
        </authorList>
    </citation>
    <scope>NUCLEOTIDE SEQUENCE [LARGE SCALE GENOMIC DNA]</scope>
    <source>
        <strain evidence="1 3">A54</strain>
        <strain evidence="2 4">BCC13</strain>
    </source>
</reference>
<dbReference type="Proteomes" id="UP000277890">
    <property type="component" value="Unassembled WGS sequence"/>
</dbReference>
<organism evidence="2 4">
    <name type="scientific">Streptococcus cristatus</name>
    <dbReference type="NCBI Taxonomy" id="45634"/>
    <lineage>
        <taxon>Bacteria</taxon>
        <taxon>Bacillati</taxon>
        <taxon>Bacillota</taxon>
        <taxon>Bacilli</taxon>
        <taxon>Lactobacillales</taxon>
        <taxon>Streptococcaceae</taxon>
        <taxon>Streptococcus</taxon>
    </lineage>
</organism>
<dbReference type="EMBL" id="RJPU01000002">
    <property type="protein sequence ID" value="RSJ96001.1"/>
    <property type="molecule type" value="Genomic_DNA"/>
</dbReference>
<protein>
    <recommendedName>
        <fullName evidence="5">Prophage pi2 protein 38</fullName>
    </recommendedName>
</protein>
<dbReference type="Proteomes" id="UP000278843">
    <property type="component" value="Unassembled WGS sequence"/>
</dbReference>
<dbReference type="AlphaFoldDB" id="A0A3R9LDA2"/>
<accession>A0A3R9LDA2</accession>
<comment type="caution">
    <text evidence="2">The sequence shown here is derived from an EMBL/GenBank/DDBJ whole genome shotgun (WGS) entry which is preliminary data.</text>
</comment>
<evidence type="ECO:0000313" key="1">
    <source>
        <dbReference type="EMBL" id="RSJ87213.1"/>
    </source>
</evidence>
<dbReference type="EMBL" id="RJPQ01000002">
    <property type="protein sequence ID" value="RSJ87213.1"/>
    <property type="molecule type" value="Genomic_DNA"/>
</dbReference>
<evidence type="ECO:0000313" key="3">
    <source>
        <dbReference type="Proteomes" id="UP000277890"/>
    </source>
</evidence>